<dbReference type="PANTHER" id="PTHR30085:SF6">
    <property type="entry name" value="ABC TRANSPORTER GLUTAMINE-BINDING PROTEIN GLNH"/>
    <property type="match status" value="1"/>
</dbReference>
<proteinExistence type="inferred from homology"/>
<dbReference type="GO" id="GO:0005576">
    <property type="term" value="C:extracellular region"/>
    <property type="evidence" value="ECO:0007669"/>
    <property type="project" value="TreeGrafter"/>
</dbReference>
<evidence type="ECO:0000313" key="7">
    <source>
        <dbReference type="Proteomes" id="UP000476055"/>
    </source>
</evidence>
<keyword evidence="2" id="KW-0813">Transport</keyword>
<dbReference type="EMBL" id="VUMU01000003">
    <property type="protein sequence ID" value="MST57401.1"/>
    <property type="molecule type" value="Genomic_DNA"/>
</dbReference>
<evidence type="ECO:0000256" key="1">
    <source>
        <dbReference type="ARBA" id="ARBA00010333"/>
    </source>
</evidence>
<dbReference type="InterPro" id="IPR051455">
    <property type="entry name" value="Bact_solute-bind_prot3"/>
</dbReference>
<feature type="compositionally biased region" description="Low complexity" evidence="4">
    <location>
        <begin position="13"/>
        <end position="27"/>
    </location>
</feature>
<evidence type="ECO:0000256" key="2">
    <source>
        <dbReference type="ARBA" id="ARBA00022448"/>
    </source>
</evidence>
<protein>
    <submittedName>
        <fullName evidence="6">Transporter substrate-binding domain-containing protein</fullName>
    </submittedName>
</protein>
<reference evidence="6 7" key="1">
    <citation type="submission" date="2019-08" db="EMBL/GenBank/DDBJ databases">
        <title>In-depth cultivation of the pig gut microbiome towards novel bacterial diversity and tailored functional studies.</title>
        <authorList>
            <person name="Wylensek D."/>
            <person name="Hitch T.C.A."/>
            <person name="Clavel T."/>
        </authorList>
    </citation>
    <scope>NUCLEOTIDE SEQUENCE [LARGE SCALE GENOMIC DNA]</scope>
    <source>
        <strain evidence="6 7">WCA3-601-WT-6H</strain>
    </source>
</reference>
<dbReference type="GO" id="GO:0030288">
    <property type="term" value="C:outer membrane-bounded periplasmic space"/>
    <property type="evidence" value="ECO:0007669"/>
    <property type="project" value="TreeGrafter"/>
</dbReference>
<dbReference type="PANTHER" id="PTHR30085">
    <property type="entry name" value="AMINO ACID ABC TRANSPORTER PERMEASE"/>
    <property type="match status" value="1"/>
</dbReference>
<dbReference type="InterPro" id="IPR001638">
    <property type="entry name" value="Solute-binding_3/MltF_N"/>
</dbReference>
<sequence length="295" mass="30704">MAMTATLLTGCGSSEAPASEAAASTADSSTAVATAPAETTVADGELAADVQAIVDRGVLRVGVKNAVVGFGFQDTLTGEYSGLEISLAEKIAESLGVDVEFTAVTAATRTELLDSGDIDCVLATFTITDERKQSWDFSTPYFTDYVTVLVEDKSGITSLADLVDKKVGVSSGSTSAKALVNAMIEAGLIDGSGFDADTFDPALWTTGVSFQQYDDYPAISTALSAGEVDAFCVDKSILAIYKTEGRSYIDDKFSPQEYGVATTKGSGLSAYVDELIQGWLADGTIDSLITENGLE</sequence>
<evidence type="ECO:0000259" key="5">
    <source>
        <dbReference type="SMART" id="SM00062"/>
    </source>
</evidence>
<name>A0A6L5YGN7_9FIRM</name>
<accession>A0A6L5YGN7</accession>
<organism evidence="6 7">
    <name type="scientific">Waltera intestinalis</name>
    <dbReference type="NCBI Taxonomy" id="2606635"/>
    <lineage>
        <taxon>Bacteria</taxon>
        <taxon>Bacillati</taxon>
        <taxon>Bacillota</taxon>
        <taxon>Clostridia</taxon>
        <taxon>Lachnospirales</taxon>
        <taxon>Lachnospiraceae</taxon>
        <taxon>Waltera</taxon>
    </lineage>
</organism>
<dbReference type="Proteomes" id="UP000476055">
    <property type="component" value="Unassembled WGS sequence"/>
</dbReference>
<feature type="domain" description="Solute-binding protein family 3/N-terminal" evidence="5">
    <location>
        <begin position="58"/>
        <end position="295"/>
    </location>
</feature>
<dbReference type="AlphaFoldDB" id="A0A6L5YGN7"/>
<comment type="similarity">
    <text evidence="1">Belongs to the bacterial solute-binding protein 3 family.</text>
</comment>
<gene>
    <name evidence="6" type="ORF">FYJ59_03955</name>
</gene>
<comment type="caution">
    <text evidence="6">The sequence shown here is derived from an EMBL/GenBank/DDBJ whole genome shotgun (WGS) entry which is preliminary data.</text>
</comment>
<dbReference type="Gene3D" id="3.40.190.10">
    <property type="entry name" value="Periplasmic binding protein-like II"/>
    <property type="match status" value="2"/>
</dbReference>
<dbReference type="Pfam" id="PF00497">
    <property type="entry name" value="SBP_bac_3"/>
    <property type="match status" value="1"/>
</dbReference>
<feature type="region of interest" description="Disordered" evidence="4">
    <location>
        <begin position="1"/>
        <end position="27"/>
    </location>
</feature>
<evidence type="ECO:0000256" key="4">
    <source>
        <dbReference type="SAM" id="MobiDB-lite"/>
    </source>
</evidence>
<keyword evidence="7" id="KW-1185">Reference proteome</keyword>
<dbReference type="SMART" id="SM00062">
    <property type="entry name" value="PBPb"/>
    <property type="match status" value="1"/>
</dbReference>
<evidence type="ECO:0000313" key="6">
    <source>
        <dbReference type="EMBL" id="MST57401.1"/>
    </source>
</evidence>
<evidence type="ECO:0000256" key="3">
    <source>
        <dbReference type="ARBA" id="ARBA00022729"/>
    </source>
</evidence>
<dbReference type="GO" id="GO:0006865">
    <property type="term" value="P:amino acid transport"/>
    <property type="evidence" value="ECO:0007669"/>
    <property type="project" value="TreeGrafter"/>
</dbReference>
<dbReference type="SUPFAM" id="SSF53850">
    <property type="entry name" value="Periplasmic binding protein-like II"/>
    <property type="match status" value="1"/>
</dbReference>
<keyword evidence="3" id="KW-0732">Signal</keyword>